<keyword evidence="3" id="KW-1185">Reference proteome</keyword>
<accession>A0AAJ7WFV4</accession>
<organism evidence="3 4">
    <name type="scientific">Ceratina calcarata</name>
    <dbReference type="NCBI Taxonomy" id="156304"/>
    <lineage>
        <taxon>Eukaryota</taxon>
        <taxon>Metazoa</taxon>
        <taxon>Ecdysozoa</taxon>
        <taxon>Arthropoda</taxon>
        <taxon>Hexapoda</taxon>
        <taxon>Insecta</taxon>
        <taxon>Pterygota</taxon>
        <taxon>Neoptera</taxon>
        <taxon>Endopterygota</taxon>
        <taxon>Hymenoptera</taxon>
        <taxon>Apocrita</taxon>
        <taxon>Aculeata</taxon>
        <taxon>Apoidea</taxon>
        <taxon>Anthophila</taxon>
        <taxon>Apidae</taxon>
        <taxon>Ceratina</taxon>
        <taxon>Zadontomerus</taxon>
    </lineage>
</organism>
<dbReference type="Pfam" id="PF05018">
    <property type="entry name" value="CFA20_dom"/>
    <property type="match status" value="1"/>
</dbReference>
<feature type="compositionally biased region" description="Basic and acidic residues" evidence="1">
    <location>
        <begin position="411"/>
        <end position="421"/>
    </location>
</feature>
<dbReference type="GeneID" id="113465152"/>
<dbReference type="KEGG" id="ccal:113465152"/>
<sequence length="421" mass="48153">MVAGYVSLLYSISDKPLEYWSKQHSQSGRIRKILDSDLLENVIEIQDFEQPHGYGTSIICPSDSSQFLNVELPILVVIIKNLNLQCRLQIQVADTQNCLHHFQFTSAESERQNSRGVICRVKVKLETGWNKLELNLSTLTQAAFKRQYAVTQRIQICGNCRLRRIYFIDKHYEEQEVCPELYHKFLDSYMLKWGIRAVERSTQTNNKRNKSKVKGNNLRLVKNFSADNISNGEASQSSPKNSAGRRSSAGQRSTDEDFLRNLQIKTDILINEFFDRQSSKIPHVLDLKQNTKLKPYAFPSVASKSKPLGSTRVSEDVLKRINVARTFTETYIGNEEKRKDNNVVRIIQDNWKHRYFVPQDDKLSKSSSLNQAVKRTMLERKPKSLLLLSELKPGSGKLKPAEPPAKSADPANRDESGTFIS</sequence>
<evidence type="ECO:0000313" key="4">
    <source>
        <dbReference type="RefSeq" id="XP_026674919.1"/>
    </source>
</evidence>
<dbReference type="Proteomes" id="UP000694925">
    <property type="component" value="Unplaced"/>
</dbReference>
<feature type="compositionally biased region" description="Low complexity" evidence="1">
    <location>
        <begin position="242"/>
        <end position="252"/>
    </location>
</feature>
<feature type="region of interest" description="Disordered" evidence="1">
    <location>
        <begin position="389"/>
        <end position="421"/>
    </location>
</feature>
<proteinExistence type="predicted"/>
<feature type="region of interest" description="Disordered" evidence="1">
    <location>
        <begin position="229"/>
        <end position="256"/>
    </location>
</feature>
<evidence type="ECO:0000259" key="2">
    <source>
        <dbReference type="Pfam" id="PF05018"/>
    </source>
</evidence>
<dbReference type="PANTHER" id="PTHR12458">
    <property type="entry name" value="ORF PROTEIN"/>
    <property type="match status" value="1"/>
</dbReference>
<gene>
    <name evidence="4" type="primary">LOC113465152</name>
</gene>
<dbReference type="InterPro" id="IPR007714">
    <property type="entry name" value="CFA20_dom"/>
</dbReference>
<dbReference type="InterPro" id="IPR040441">
    <property type="entry name" value="CFA20/CFAP20DC"/>
</dbReference>
<protein>
    <submittedName>
        <fullName evidence="4">Uncharacterized protein LOC113465152</fullName>
    </submittedName>
</protein>
<dbReference type="AlphaFoldDB" id="A0AAJ7WFV4"/>
<name>A0AAJ7WFV4_9HYME</name>
<evidence type="ECO:0000313" key="3">
    <source>
        <dbReference type="Proteomes" id="UP000694925"/>
    </source>
</evidence>
<reference evidence="4" key="1">
    <citation type="submission" date="2025-08" db="UniProtKB">
        <authorList>
            <consortium name="RefSeq"/>
        </authorList>
    </citation>
    <scope>IDENTIFICATION</scope>
    <source>
        <tissue evidence="4">Whole body</tissue>
    </source>
</reference>
<feature type="compositionally biased region" description="Low complexity" evidence="1">
    <location>
        <begin position="389"/>
        <end position="398"/>
    </location>
</feature>
<dbReference type="RefSeq" id="XP_026674919.1">
    <property type="nucleotide sequence ID" value="XM_026819118.1"/>
</dbReference>
<feature type="domain" description="CFA20" evidence="2">
    <location>
        <begin position="3"/>
        <end position="180"/>
    </location>
</feature>
<evidence type="ECO:0000256" key="1">
    <source>
        <dbReference type="SAM" id="MobiDB-lite"/>
    </source>
</evidence>
<feature type="compositionally biased region" description="Polar residues" evidence="1">
    <location>
        <begin position="229"/>
        <end position="241"/>
    </location>
</feature>